<organism evidence="2 3">
    <name type="scientific">Hymenobacter elongatus</name>
    <dbReference type="NCBI Taxonomy" id="877208"/>
    <lineage>
        <taxon>Bacteria</taxon>
        <taxon>Pseudomonadati</taxon>
        <taxon>Bacteroidota</taxon>
        <taxon>Cytophagia</taxon>
        <taxon>Cytophagales</taxon>
        <taxon>Hymenobacteraceae</taxon>
        <taxon>Hymenobacter</taxon>
    </lineage>
</organism>
<dbReference type="InterPro" id="IPR002622">
    <property type="entry name" value="Transposase_14"/>
</dbReference>
<name>A0A4Z0PH39_9BACT</name>
<dbReference type="EMBL" id="SRLD01000041">
    <property type="protein sequence ID" value="TGE14138.1"/>
    <property type="molecule type" value="Genomic_DNA"/>
</dbReference>
<dbReference type="Proteomes" id="UP000297739">
    <property type="component" value="Unassembled WGS sequence"/>
</dbReference>
<protein>
    <submittedName>
        <fullName evidence="2">Transposase</fullName>
    </submittedName>
</protein>
<dbReference type="OrthoDB" id="886072at2"/>
<reference evidence="2 3" key="1">
    <citation type="submission" date="2019-04" db="EMBL/GenBank/DDBJ databases">
        <authorList>
            <person name="Feng G."/>
            <person name="Zhang J."/>
            <person name="Zhu H."/>
        </authorList>
    </citation>
    <scope>NUCLEOTIDE SEQUENCE [LARGE SCALE GENOMIC DNA]</scope>
    <source>
        <strain evidence="2 3">JCM 17223</strain>
    </source>
</reference>
<feature type="domain" description="Transposase Synechocystis PCC 6803" evidence="1">
    <location>
        <begin position="3"/>
        <end position="117"/>
    </location>
</feature>
<evidence type="ECO:0000259" key="1">
    <source>
        <dbReference type="Pfam" id="PF01710"/>
    </source>
</evidence>
<dbReference type="AlphaFoldDB" id="A0A4Z0PH39"/>
<keyword evidence="3" id="KW-1185">Reference proteome</keyword>
<evidence type="ECO:0000313" key="2">
    <source>
        <dbReference type="EMBL" id="TGE14138.1"/>
    </source>
</evidence>
<gene>
    <name evidence="2" type="ORF">E5J99_17510</name>
</gene>
<dbReference type="Pfam" id="PF01710">
    <property type="entry name" value="HTH_Tnp_IS630"/>
    <property type="match status" value="1"/>
</dbReference>
<dbReference type="RefSeq" id="WP_135499115.1">
    <property type="nucleotide sequence ID" value="NZ_SRLD01000041.1"/>
</dbReference>
<evidence type="ECO:0000313" key="3">
    <source>
        <dbReference type="Proteomes" id="UP000297739"/>
    </source>
</evidence>
<comment type="caution">
    <text evidence="2">The sequence shown here is derived from an EMBL/GenBank/DDBJ whole genome shotgun (WGS) entry which is preliminary data.</text>
</comment>
<sequence>MQAYSDDLRQRVAAAYATGQFTIGQVASRFAVSTSFVEKLLKRQRTSGSLAALPHRGGPPARLQEVDRHRLAACVAAQPDATLAELGRQLVAAGSPAVGQTVLWQTLQALDLRRKKRVCTLPSAIPSV</sequence>
<dbReference type="InterPro" id="IPR009057">
    <property type="entry name" value="Homeodomain-like_sf"/>
</dbReference>
<accession>A0A4Z0PH39</accession>
<dbReference type="SUPFAM" id="SSF46689">
    <property type="entry name" value="Homeodomain-like"/>
    <property type="match status" value="1"/>
</dbReference>
<proteinExistence type="predicted"/>